<sequence>MWHAVADDYMKPENVRMHLNSLMQGMRNVTFMLQKQKSTLPGFEEWYTEFQVAAKSNPLMRWSVNSRNRIVKESDLELLSEAKVRWIGDWVRKQERNFAFPPRMSSKAILATIFSDPGNPQMGVVTISRRWVDKALPGREILSATREVFIILSALIAAAHNAASSEECGLGAREPACVTPALTAEPLACMDINPGWLQEHLDLEAGRGIEEVAYFIEQAPESHRKSQKWYGSAVNVQGNPIEVAPQIMEQAGKALTRDKKHVPLIWFFRDDVVVDSMVPIFFDQNGKYLTMHRVADRVESLRANGVIFLNEAWYTTDEKLDKDGRIIPPRDRRRDRREALHVLVATESGKYASLLTPFTRTVFGKIILGESNIDTAIDLDTDGQFNVLRPVIDRWGKA</sequence>
<accession>A0A640UQW1</accession>
<dbReference type="Proteomes" id="UP000431826">
    <property type="component" value="Unassembled WGS sequence"/>
</dbReference>
<gene>
    <name evidence="1" type="ORF">Stube_31610</name>
</gene>
<dbReference type="EMBL" id="BLIR01000001">
    <property type="protein sequence ID" value="GFE38488.1"/>
    <property type="molecule type" value="Genomic_DNA"/>
</dbReference>
<evidence type="ECO:0000313" key="1">
    <source>
        <dbReference type="EMBL" id="GFE38488.1"/>
    </source>
</evidence>
<evidence type="ECO:0000313" key="2">
    <source>
        <dbReference type="Proteomes" id="UP000431826"/>
    </source>
</evidence>
<comment type="caution">
    <text evidence="1">The sequence shown here is derived from an EMBL/GenBank/DDBJ whole genome shotgun (WGS) entry which is preliminary data.</text>
</comment>
<reference evidence="1 2" key="1">
    <citation type="submission" date="2019-12" db="EMBL/GenBank/DDBJ databases">
        <title>Whole genome shotgun sequence of Streptomyces tubercidicus NBRC 13090.</title>
        <authorList>
            <person name="Ichikawa N."/>
            <person name="Kimura A."/>
            <person name="Kitahashi Y."/>
            <person name="Komaki H."/>
            <person name="Tamura T."/>
        </authorList>
    </citation>
    <scope>NUCLEOTIDE SEQUENCE [LARGE SCALE GENOMIC DNA]</scope>
    <source>
        <strain evidence="1 2">NBRC 13090</strain>
    </source>
</reference>
<organism evidence="1 2">
    <name type="scientific">Streptomyces tubercidicus</name>
    <dbReference type="NCBI Taxonomy" id="47759"/>
    <lineage>
        <taxon>Bacteria</taxon>
        <taxon>Bacillati</taxon>
        <taxon>Actinomycetota</taxon>
        <taxon>Actinomycetes</taxon>
        <taxon>Kitasatosporales</taxon>
        <taxon>Streptomycetaceae</taxon>
        <taxon>Streptomyces</taxon>
    </lineage>
</organism>
<dbReference type="AlphaFoldDB" id="A0A640UQW1"/>
<protein>
    <submittedName>
        <fullName evidence="1">Uncharacterized protein</fullName>
    </submittedName>
</protein>
<name>A0A640UQW1_9ACTN</name>
<proteinExistence type="predicted"/>
<keyword evidence="2" id="KW-1185">Reference proteome</keyword>